<proteinExistence type="predicted"/>
<dbReference type="EMBL" id="SPNC01000114">
    <property type="protein sequence ID" value="TFH94507.1"/>
    <property type="molecule type" value="Genomic_DNA"/>
</dbReference>
<dbReference type="InterPro" id="IPR051396">
    <property type="entry name" value="Bact_Antivir_Def_Nuclease"/>
</dbReference>
<dbReference type="AlphaFoldDB" id="A0A4Y8WNT1"/>
<gene>
    <name evidence="1" type="ORF">E4P47_07165</name>
</gene>
<dbReference type="Gene3D" id="3.40.50.300">
    <property type="entry name" value="P-loop containing nucleotide triphosphate hydrolases"/>
    <property type="match status" value="1"/>
</dbReference>
<dbReference type="InterPro" id="IPR027417">
    <property type="entry name" value="P-loop_NTPase"/>
</dbReference>
<dbReference type="GO" id="GO:0005524">
    <property type="term" value="F:ATP binding"/>
    <property type="evidence" value="ECO:0007669"/>
    <property type="project" value="UniProtKB-KW"/>
</dbReference>
<dbReference type="OrthoDB" id="1098190at2"/>
<evidence type="ECO:0000313" key="2">
    <source>
        <dbReference type="Proteomes" id="UP000297225"/>
    </source>
</evidence>
<dbReference type="Proteomes" id="UP000297225">
    <property type="component" value="Unassembled WGS sequence"/>
</dbReference>
<sequence length="425" mass="48853">MGKTSIKIYNIGPIKDIEIVDLKRVNVFIGASASGKSTIAKIISQAIWCEKNFITRGDKLDFKEQLIKFHRFSDTYFSEQSLIEYTSPWTTITFQKSDGIRLRFKTNYTRREQTKSLYNNLKIQYVPAERNFVTSIPNLEKYNEIYDNVFSFLQDWQAYKVQYRDIRTCYKVSDIDEMPLQFRTLRDGTQDYVRVGDTEIDVELLNSSSGIQSILPLLLVSDEVLNQINAKNKPFSYSELKNLERIAPKELMPIIKELNDRSRSVVEDENFKQVTDGLWNAVGYNGAYNRTFLIIEEPEQNIYPVTQRALIYHLLNRLQDSSSLTITTHSPYILYAFDNALVAGKVAKSSKKAGEMLKKEFPKVPALFTAENVDLWQVENGSIISLIDLETGGLGENVFNDQLGYSVDEMADLYSILRENEDGNE</sequence>
<evidence type="ECO:0000313" key="1">
    <source>
        <dbReference type="EMBL" id="TFH94507.1"/>
    </source>
</evidence>
<protein>
    <submittedName>
        <fullName evidence="1">ATP-binding protein</fullName>
    </submittedName>
</protein>
<accession>A0A4Y8WNT1</accession>
<keyword evidence="2" id="KW-1185">Reference proteome</keyword>
<dbReference type="SUPFAM" id="SSF52540">
    <property type="entry name" value="P-loop containing nucleoside triphosphate hydrolases"/>
    <property type="match status" value="1"/>
</dbReference>
<reference evidence="1 2" key="1">
    <citation type="submission" date="2019-03" db="EMBL/GenBank/DDBJ databases">
        <title>Porphyromonas levii Isolated from the Uterus of Dairy Cows.</title>
        <authorList>
            <person name="Francis A.M."/>
        </authorList>
    </citation>
    <scope>NUCLEOTIDE SEQUENCE [LARGE SCALE GENOMIC DNA]</scope>
    <source>
        <strain evidence="1 2">AF5678</strain>
    </source>
</reference>
<comment type="caution">
    <text evidence="1">The sequence shown here is derived from an EMBL/GenBank/DDBJ whole genome shotgun (WGS) entry which is preliminary data.</text>
</comment>
<name>A0A4Y8WNT1_9PORP</name>
<organism evidence="1 2">
    <name type="scientific">Porphyromonas levii</name>
    <dbReference type="NCBI Taxonomy" id="28114"/>
    <lineage>
        <taxon>Bacteria</taxon>
        <taxon>Pseudomonadati</taxon>
        <taxon>Bacteroidota</taxon>
        <taxon>Bacteroidia</taxon>
        <taxon>Bacteroidales</taxon>
        <taxon>Porphyromonadaceae</taxon>
        <taxon>Porphyromonas</taxon>
    </lineage>
</organism>
<dbReference type="RefSeq" id="WP_134849185.1">
    <property type="nucleotide sequence ID" value="NZ_CP197400.1"/>
</dbReference>
<keyword evidence="1" id="KW-0067">ATP-binding</keyword>
<dbReference type="PANTHER" id="PTHR43581">
    <property type="entry name" value="ATP/GTP PHOSPHATASE"/>
    <property type="match status" value="1"/>
</dbReference>
<keyword evidence="1" id="KW-0547">Nucleotide-binding</keyword>
<dbReference type="PANTHER" id="PTHR43581:SF2">
    <property type="entry name" value="EXCINUCLEASE ATPASE SUBUNIT"/>
    <property type="match status" value="1"/>
</dbReference>